<dbReference type="GO" id="GO:0005524">
    <property type="term" value="F:ATP binding"/>
    <property type="evidence" value="ECO:0007669"/>
    <property type="project" value="UniProtKB-KW"/>
</dbReference>
<dbReference type="InterPro" id="IPR001789">
    <property type="entry name" value="Sig_transdc_resp-reg_receiver"/>
</dbReference>
<dbReference type="InterPro" id="IPR036890">
    <property type="entry name" value="HATPase_C_sf"/>
</dbReference>
<gene>
    <name evidence="14" type="ORF">C1280_12815</name>
</gene>
<dbReference type="Pfam" id="PF08448">
    <property type="entry name" value="PAS_4"/>
    <property type="match status" value="1"/>
</dbReference>
<dbReference type="RefSeq" id="WP_109570966.1">
    <property type="nucleotide sequence ID" value="NZ_CP025958.1"/>
</dbReference>
<evidence type="ECO:0000256" key="9">
    <source>
        <dbReference type="PROSITE-ProRule" id="PRU00169"/>
    </source>
</evidence>
<comment type="catalytic activity">
    <reaction evidence="1">
        <text>ATP + protein L-histidine = ADP + protein N-phospho-L-histidine.</text>
        <dbReference type="EC" id="2.7.13.3"/>
    </reaction>
</comment>
<evidence type="ECO:0000259" key="12">
    <source>
        <dbReference type="PROSITE" id="PS50112"/>
    </source>
</evidence>
<dbReference type="PROSITE" id="PS50112">
    <property type="entry name" value="PAS"/>
    <property type="match status" value="2"/>
</dbReference>
<dbReference type="InterPro" id="IPR036097">
    <property type="entry name" value="HisK_dim/P_sf"/>
</dbReference>
<evidence type="ECO:0000259" key="13">
    <source>
        <dbReference type="PROSITE" id="PS50113"/>
    </source>
</evidence>
<dbReference type="KEGG" id="gog:C1280_12815"/>
<evidence type="ECO:0000256" key="6">
    <source>
        <dbReference type="ARBA" id="ARBA00022777"/>
    </source>
</evidence>
<dbReference type="Gene3D" id="1.10.287.130">
    <property type="match status" value="1"/>
</dbReference>
<proteinExistence type="predicted"/>
<dbReference type="NCBIfam" id="TIGR00229">
    <property type="entry name" value="sensory_box"/>
    <property type="match status" value="3"/>
</dbReference>
<feature type="domain" description="PAS" evidence="12">
    <location>
        <begin position="6"/>
        <end position="50"/>
    </location>
</feature>
<name>A0A2Z3GYQ8_9BACT</name>
<dbReference type="PROSITE" id="PS50113">
    <property type="entry name" value="PAC"/>
    <property type="match status" value="2"/>
</dbReference>
<dbReference type="EMBL" id="CP025958">
    <property type="protein sequence ID" value="AWM37791.1"/>
    <property type="molecule type" value="Genomic_DNA"/>
</dbReference>
<dbReference type="InterPro" id="IPR000014">
    <property type="entry name" value="PAS"/>
</dbReference>
<dbReference type="InterPro" id="IPR001610">
    <property type="entry name" value="PAC"/>
</dbReference>
<dbReference type="SMART" id="SM00387">
    <property type="entry name" value="HATPase_c"/>
    <property type="match status" value="1"/>
</dbReference>
<dbReference type="InterPro" id="IPR035965">
    <property type="entry name" value="PAS-like_dom_sf"/>
</dbReference>
<protein>
    <recommendedName>
        <fullName evidence="2">histidine kinase</fullName>
        <ecNumber evidence="2">2.7.13.3</ecNumber>
    </recommendedName>
</protein>
<dbReference type="InterPro" id="IPR004358">
    <property type="entry name" value="Sig_transdc_His_kin-like_C"/>
</dbReference>
<feature type="modified residue" description="4-aspartylphosphate" evidence="9">
    <location>
        <position position="822"/>
    </location>
</feature>
<keyword evidence="7" id="KW-0067">ATP-binding</keyword>
<dbReference type="PRINTS" id="PR00344">
    <property type="entry name" value="BCTRLSENSOR"/>
</dbReference>
<dbReference type="Pfam" id="PF00072">
    <property type="entry name" value="Response_reg"/>
    <property type="match status" value="1"/>
</dbReference>
<dbReference type="InterPro" id="IPR013656">
    <property type="entry name" value="PAS_4"/>
</dbReference>
<evidence type="ECO:0000256" key="2">
    <source>
        <dbReference type="ARBA" id="ARBA00012438"/>
    </source>
</evidence>
<dbReference type="Pfam" id="PF08447">
    <property type="entry name" value="PAS_3"/>
    <property type="match status" value="1"/>
</dbReference>
<feature type="domain" description="PAS" evidence="12">
    <location>
        <begin position="267"/>
        <end position="337"/>
    </location>
</feature>
<dbReference type="PROSITE" id="PS50109">
    <property type="entry name" value="HIS_KIN"/>
    <property type="match status" value="1"/>
</dbReference>
<dbReference type="GO" id="GO:0000155">
    <property type="term" value="F:phosphorelay sensor kinase activity"/>
    <property type="evidence" value="ECO:0007669"/>
    <property type="project" value="InterPro"/>
</dbReference>
<dbReference type="Gene3D" id="3.40.50.2300">
    <property type="match status" value="1"/>
</dbReference>
<feature type="domain" description="PAC" evidence="13">
    <location>
        <begin position="465"/>
        <end position="518"/>
    </location>
</feature>
<keyword evidence="15" id="KW-1185">Reference proteome</keyword>
<evidence type="ECO:0000256" key="7">
    <source>
        <dbReference type="ARBA" id="ARBA00022840"/>
    </source>
</evidence>
<organism evidence="14 15">
    <name type="scientific">Gemmata obscuriglobus</name>
    <dbReference type="NCBI Taxonomy" id="114"/>
    <lineage>
        <taxon>Bacteria</taxon>
        <taxon>Pseudomonadati</taxon>
        <taxon>Planctomycetota</taxon>
        <taxon>Planctomycetia</taxon>
        <taxon>Gemmatales</taxon>
        <taxon>Gemmataceae</taxon>
        <taxon>Gemmata</taxon>
    </lineage>
</organism>
<evidence type="ECO:0000256" key="5">
    <source>
        <dbReference type="ARBA" id="ARBA00022741"/>
    </source>
</evidence>
<dbReference type="InterPro" id="IPR000700">
    <property type="entry name" value="PAS-assoc_C"/>
</dbReference>
<dbReference type="SUPFAM" id="SSF55874">
    <property type="entry name" value="ATPase domain of HSP90 chaperone/DNA topoisomerase II/histidine kinase"/>
    <property type="match status" value="1"/>
</dbReference>
<dbReference type="Pfam" id="PF00512">
    <property type="entry name" value="HisKA"/>
    <property type="match status" value="1"/>
</dbReference>
<dbReference type="Pfam" id="PF02518">
    <property type="entry name" value="HATPase_c"/>
    <property type="match status" value="1"/>
</dbReference>
<evidence type="ECO:0000259" key="11">
    <source>
        <dbReference type="PROSITE" id="PS50110"/>
    </source>
</evidence>
<accession>A0A2Z3GYQ8</accession>
<evidence type="ECO:0000256" key="3">
    <source>
        <dbReference type="ARBA" id="ARBA00022553"/>
    </source>
</evidence>
<dbReference type="SUPFAM" id="SSF47384">
    <property type="entry name" value="Homodimeric domain of signal transducing histidine kinase"/>
    <property type="match status" value="1"/>
</dbReference>
<evidence type="ECO:0000313" key="15">
    <source>
        <dbReference type="Proteomes" id="UP000245802"/>
    </source>
</evidence>
<dbReference type="AlphaFoldDB" id="A0A2Z3GYQ8"/>
<dbReference type="InterPro" id="IPR005467">
    <property type="entry name" value="His_kinase_dom"/>
</dbReference>
<dbReference type="InterPro" id="IPR003594">
    <property type="entry name" value="HATPase_dom"/>
</dbReference>
<dbReference type="CDD" id="cd00082">
    <property type="entry name" value="HisKA"/>
    <property type="match status" value="1"/>
</dbReference>
<reference evidence="14 15" key="1">
    <citation type="submission" date="2018-01" db="EMBL/GenBank/DDBJ databases">
        <title>G. obscuriglobus.</title>
        <authorList>
            <person name="Franke J."/>
            <person name="Blomberg W."/>
            <person name="Selmecki A."/>
        </authorList>
    </citation>
    <scope>NUCLEOTIDE SEQUENCE [LARGE SCALE GENOMIC DNA]</scope>
    <source>
        <strain evidence="14 15">DSM 5831</strain>
    </source>
</reference>
<feature type="domain" description="PAC" evidence="13">
    <location>
        <begin position="214"/>
        <end position="266"/>
    </location>
</feature>
<dbReference type="SMART" id="SM00388">
    <property type="entry name" value="HisKA"/>
    <property type="match status" value="1"/>
</dbReference>
<dbReference type="InterPro" id="IPR013767">
    <property type="entry name" value="PAS_fold"/>
</dbReference>
<feature type="domain" description="Histidine kinase" evidence="10">
    <location>
        <begin position="531"/>
        <end position="747"/>
    </location>
</feature>
<dbReference type="SUPFAM" id="SSF55785">
    <property type="entry name" value="PYP-like sensor domain (PAS domain)"/>
    <property type="match status" value="4"/>
</dbReference>
<evidence type="ECO:0000259" key="10">
    <source>
        <dbReference type="PROSITE" id="PS50109"/>
    </source>
</evidence>
<dbReference type="Gene3D" id="3.30.565.10">
    <property type="entry name" value="Histidine kinase-like ATPase, C-terminal domain"/>
    <property type="match status" value="1"/>
</dbReference>
<dbReference type="SMART" id="SM00448">
    <property type="entry name" value="REC"/>
    <property type="match status" value="1"/>
</dbReference>
<dbReference type="EC" id="2.7.13.3" evidence="2"/>
<dbReference type="Pfam" id="PF13426">
    <property type="entry name" value="PAS_9"/>
    <property type="match status" value="1"/>
</dbReference>
<dbReference type="GO" id="GO:0006355">
    <property type="term" value="P:regulation of DNA-templated transcription"/>
    <property type="evidence" value="ECO:0007669"/>
    <property type="project" value="InterPro"/>
</dbReference>
<sequence>MTAYDQAELAQALLSEIGDALFFLDPDTDRLLEVNPVALRLTGFSRAEVLELPATHLFRFESSGGAQRLKGAFSKTMVFHGQDGFLLRTKDDNWLPVSLTVSRLHLPPKPLGLIIARDDRDRRAALAQARRVEAELRTVLGSAPGALWSAERTPGPDVFSGWQFRYVSPQMADIAGRPGEPYEHPFKWAEAVHPAEREGYRAAVRRLLAAGEDLEQLYRVQQPGGAVRWVQDRLRLVRDGGGRPLRLDGCLTDVTARRDAEEAVRQSEQRFRALVEKSRDGILLLDERAVIRYATPAAKFVLGFAPEDVVGVDLLSLIHPDDVPGAARRLGASIGRPGEDVPATLRMLGARGGTRLVEMNAVNRLDDPSVCAVVVNYRDVTERDAAVREVAKQHTLLEGLFASVPDVVCYQDRDGRLLGCNPAFEAFAGRPASALAGTRCEDAFAGEWVPRIVAAQQVVLATGRTERSKEWVTYPTGRKALLDFAIAPLRDDSGAPVGLIVLGRDVTEQNRLEEELRQSHKLEAVGRLAGGIAHDFNNLLTVVLGNLELIRCGAATGADAEELLASTERAAKQAAELTKQMLGFARRQPLRTASVDLNQLVRDSLVLLRRTIDARIVVRFEPAPHLRPVAADPVQLQQVLMNLCLNARDAMPEGGTLTVETADADPPDGPEGKRFVRLSVSDTGVGMTDEVREKIFDPFFTTKGVGQGTGLGLAVVYGVATAHGGSVEVASAPGAGSRFDVYLPRGAVSDDDRSPTRAEGANEFPRGRGETILVADDETGVRDLAKVALEMSGYTVLVAADGAEALDVFHRAGGRVRLAVLDASMPKLSGRQVFEALRRVDPELKVLFASGYHGGGLLPADDLPGTRRLNKPYVPTQLAAAVREMLAE</sequence>
<dbReference type="OrthoDB" id="220475at2"/>
<dbReference type="SMART" id="SM00086">
    <property type="entry name" value="PAC"/>
    <property type="match status" value="3"/>
</dbReference>
<dbReference type="PANTHER" id="PTHR43065:SF42">
    <property type="entry name" value="TWO-COMPONENT SENSOR PPRA"/>
    <property type="match status" value="1"/>
</dbReference>
<evidence type="ECO:0000313" key="14">
    <source>
        <dbReference type="EMBL" id="AWM37791.1"/>
    </source>
</evidence>
<keyword evidence="8" id="KW-0902">Two-component regulatory system</keyword>
<dbReference type="InterPro" id="IPR013655">
    <property type="entry name" value="PAS_fold_3"/>
</dbReference>
<dbReference type="PANTHER" id="PTHR43065">
    <property type="entry name" value="SENSOR HISTIDINE KINASE"/>
    <property type="match status" value="1"/>
</dbReference>
<feature type="domain" description="Response regulatory" evidence="11">
    <location>
        <begin position="771"/>
        <end position="886"/>
    </location>
</feature>
<evidence type="ECO:0000256" key="4">
    <source>
        <dbReference type="ARBA" id="ARBA00022679"/>
    </source>
</evidence>
<dbReference type="Pfam" id="PF00989">
    <property type="entry name" value="PAS"/>
    <property type="match status" value="1"/>
</dbReference>
<dbReference type="PROSITE" id="PS50110">
    <property type="entry name" value="RESPONSE_REGULATORY"/>
    <property type="match status" value="1"/>
</dbReference>
<evidence type="ECO:0000256" key="8">
    <source>
        <dbReference type="ARBA" id="ARBA00023012"/>
    </source>
</evidence>
<dbReference type="Proteomes" id="UP000245802">
    <property type="component" value="Chromosome"/>
</dbReference>
<keyword evidence="4" id="KW-0808">Transferase</keyword>
<dbReference type="Gene3D" id="3.30.450.20">
    <property type="entry name" value="PAS domain"/>
    <property type="match status" value="4"/>
</dbReference>
<evidence type="ECO:0000256" key="1">
    <source>
        <dbReference type="ARBA" id="ARBA00000085"/>
    </source>
</evidence>
<keyword evidence="5" id="KW-0547">Nucleotide-binding</keyword>
<dbReference type="InterPro" id="IPR011006">
    <property type="entry name" value="CheY-like_superfamily"/>
</dbReference>
<dbReference type="SMART" id="SM00091">
    <property type="entry name" value="PAS"/>
    <property type="match status" value="4"/>
</dbReference>
<keyword evidence="6" id="KW-0418">Kinase</keyword>
<dbReference type="InterPro" id="IPR003661">
    <property type="entry name" value="HisK_dim/P_dom"/>
</dbReference>
<keyword evidence="3 9" id="KW-0597">Phosphoprotein</keyword>
<dbReference type="CDD" id="cd00130">
    <property type="entry name" value="PAS"/>
    <property type="match status" value="4"/>
</dbReference>
<dbReference type="SUPFAM" id="SSF52172">
    <property type="entry name" value="CheY-like"/>
    <property type="match status" value="1"/>
</dbReference>